<dbReference type="PANTHER" id="PTHR43791">
    <property type="entry name" value="PERMEASE-RELATED"/>
    <property type="match status" value="1"/>
</dbReference>
<evidence type="ECO:0000313" key="7">
    <source>
        <dbReference type="EMBL" id="KAK0708539.1"/>
    </source>
</evidence>
<name>A0AA40A3C5_9PEZI</name>
<comment type="caution">
    <text evidence="7">The sequence shown here is derived from an EMBL/GenBank/DDBJ whole genome shotgun (WGS) entry which is preliminary data.</text>
</comment>
<dbReference type="GO" id="GO:0022857">
    <property type="term" value="F:transmembrane transporter activity"/>
    <property type="evidence" value="ECO:0007669"/>
    <property type="project" value="TreeGrafter"/>
</dbReference>
<proteinExistence type="predicted"/>
<evidence type="ECO:0000256" key="3">
    <source>
        <dbReference type="ARBA" id="ARBA00022692"/>
    </source>
</evidence>
<feature type="transmembrane region" description="Helical" evidence="6">
    <location>
        <begin position="57"/>
        <end position="76"/>
    </location>
</feature>
<feature type="transmembrane region" description="Helical" evidence="6">
    <location>
        <begin position="200"/>
        <end position="219"/>
    </location>
</feature>
<dbReference type="PANTHER" id="PTHR43791:SF48">
    <property type="entry name" value="TRANSPORTER, PUTATIVE (AFU_ORTHOLOGUE AFUA_4G01000)-RELATED"/>
    <property type="match status" value="1"/>
</dbReference>
<gene>
    <name evidence="7" type="ORF">B0H67DRAFT_686592</name>
</gene>
<protein>
    <submittedName>
        <fullName evidence="7">Major facilitator superfamily domain-containing protein</fullName>
    </submittedName>
</protein>
<evidence type="ECO:0000256" key="1">
    <source>
        <dbReference type="ARBA" id="ARBA00004141"/>
    </source>
</evidence>
<organism evidence="7 8">
    <name type="scientific">Lasiosphaeris hirsuta</name>
    <dbReference type="NCBI Taxonomy" id="260670"/>
    <lineage>
        <taxon>Eukaryota</taxon>
        <taxon>Fungi</taxon>
        <taxon>Dikarya</taxon>
        <taxon>Ascomycota</taxon>
        <taxon>Pezizomycotina</taxon>
        <taxon>Sordariomycetes</taxon>
        <taxon>Sordariomycetidae</taxon>
        <taxon>Sordariales</taxon>
        <taxon>Lasiosphaeriaceae</taxon>
        <taxon>Lasiosphaeris</taxon>
    </lineage>
</organism>
<evidence type="ECO:0000313" key="8">
    <source>
        <dbReference type="Proteomes" id="UP001172102"/>
    </source>
</evidence>
<evidence type="ECO:0000256" key="6">
    <source>
        <dbReference type="SAM" id="Phobius"/>
    </source>
</evidence>
<dbReference type="EMBL" id="JAUKUA010000006">
    <property type="protein sequence ID" value="KAK0708539.1"/>
    <property type="molecule type" value="Genomic_DNA"/>
</dbReference>
<reference evidence="7" key="1">
    <citation type="submission" date="2023-06" db="EMBL/GenBank/DDBJ databases">
        <title>Genome-scale phylogeny and comparative genomics of the fungal order Sordariales.</title>
        <authorList>
            <consortium name="Lawrence Berkeley National Laboratory"/>
            <person name="Hensen N."/>
            <person name="Bonometti L."/>
            <person name="Westerberg I."/>
            <person name="Brannstrom I.O."/>
            <person name="Guillou S."/>
            <person name="Cros-Aarteil S."/>
            <person name="Calhoun S."/>
            <person name="Haridas S."/>
            <person name="Kuo A."/>
            <person name="Mondo S."/>
            <person name="Pangilinan J."/>
            <person name="Riley R."/>
            <person name="Labutti K."/>
            <person name="Andreopoulos B."/>
            <person name="Lipzen A."/>
            <person name="Chen C."/>
            <person name="Yanf M."/>
            <person name="Daum C."/>
            <person name="Ng V."/>
            <person name="Clum A."/>
            <person name="Steindorff A."/>
            <person name="Ohm R."/>
            <person name="Martin F."/>
            <person name="Silar P."/>
            <person name="Natvig D."/>
            <person name="Lalanne C."/>
            <person name="Gautier V."/>
            <person name="Ament-Velasquez S.L."/>
            <person name="Kruys A."/>
            <person name="Hutchinson M.I."/>
            <person name="Powell A.J."/>
            <person name="Barry K."/>
            <person name="Miller A.N."/>
            <person name="Grigoriev I.V."/>
            <person name="Debuchy R."/>
            <person name="Gladieux P."/>
            <person name="Thoren M.H."/>
            <person name="Johannesson H."/>
        </authorList>
    </citation>
    <scope>NUCLEOTIDE SEQUENCE</scope>
    <source>
        <strain evidence="7">SMH4607-1</strain>
    </source>
</reference>
<evidence type="ECO:0000256" key="2">
    <source>
        <dbReference type="ARBA" id="ARBA00022448"/>
    </source>
</evidence>
<keyword evidence="2" id="KW-0813">Transport</keyword>
<sequence length="355" mass="39545">MMSGKRTSSDVGKADNVELAYDGGTTHFTAERGHAATDMYVNALIHIDPILETKLRVNIDLMIIPTVALLYLFCFIDRANIGEHTARMIFVVEGVITVGLSIIGFFTLTDRPVTARWLTEAEKDMAIARVKAERVASTEVFDGMDRKKLLMGMTNPMTLFTSVIYCLNNVSVQGLTFFLPTVVRTIYPDYSIIMQQLYTVPPYVVGDFFCVLLPGVCTWFDRRQIVMMGCAPVVMVGFSIFLGMTNPTARYGAANVISGTSRASAIGLNVMMGNIGGMVSTWSFLPSDAPNYLIGNRLNLATAGTTLCVASAIFFWMRYDNKKRDLRNPEEELAGMSQQDIQDLEYKHPSWRWKP</sequence>
<feature type="transmembrane region" description="Helical" evidence="6">
    <location>
        <begin position="225"/>
        <end position="244"/>
    </location>
</feature>
<dbReference type="SUPFAM" id="SSF103473">
    <property type="entry name" value="MFS general substrate transporter"/>
    <property type="match status" value="1"/>
</dbReference>
<keyword evidence="4 6" id="KW-1133">Transmembrane helix</keyword>
<keyword evidence="3 6" id="KW-0812">Transmembrane</keyword>
<dbReference type="GO" id="GO:0016020">
    <property type="term" value="C:membrane"/>
    <property type="evidence" value="ECO:0007669"/>
    <property type="project" value="UniProtKB-SubCell"/>
</dbReference>
<dbReference type="AlphaFoldDB" id="A0AA40A3C5"/>
<dbReference type="Proteomes" id="UP001172102">
    <property type="component" value="Unassembled WGS sequence"/>
</dbReference>
<dbReference type="InterPro" id="IPR036259">
    <property type="entry name" value="MFS_trans_sf"/>
</dbReference>
<comment type="subcellular location">
    <subcellularLocation>
        <location evidence="1">Membrane</location>
        <topology evidence="1">Multi-pass membrane protein</topology>
    </subcellularLocation>
</comment>
<feature type="transmembrane region" description="Helical" evidence="6">
    <location>
        <begin position="157"/>
        <end position="179"/>
    </location>
</feature>
<feature type="transmembrane region" description="Helical" evidence="6">
    <location>
        <begin position="297"/>
        <end position="317"/>
    </location>
</feature>
<evidence type="ECO:0000256" key="4">
    <source>
        <dbReference type="ARBA" id="ARBA00022989"/>
    </source>
</evidence>
<dbReference type="Gene3D" id="1.20.1250.20">
    <property type="entry name" value="MFS general substrate transporter like domains"/>
    <property type="match status" value="1"/>
</dbReference>
<keyword evidence="5 6" id="KW-0472">Membrane</keyword>
<feature type="transmembrane region" description="Helical" evidence="6">
    <location>
        <begin position="88"/>
        <end position="108"/>
    </location>
</feature>
<accession>A0AA40A3C5</accession>
<feature type="transmembrane region" description="Helical" evidence="6">
    <location>
        <begin position="265"/>
        <end position="285"/>
    </location>
</feature>
<evidence type="ECO:0000256" key="5">
    <source>
        <dbReference type="ARBA" id="ARBA00023136"/>
    </source>
</evidence>
<keyword evidence="8" id="KW-1185">Reference proteome</keyword>